<accession>A0A2T2P3C6</accession>
<evidence type="ECO:0000313" key="3">
    <source>
        <dbReference type="Proteomes" id="UP000240883"/>
    </source>
</evidence>
<evidence type="ECO:0000256" key="1">
    <source>
        <dbReference type="SAM" id="MobiDB-lite"/>
    </source>
</evidence>
<feature type="compositionally biased region" description="Low complexity" evidence="1">
    <location>
        <begin position="147"/>
        <end position="156"/>
    </location>
</feature>
<organism evidence="2 3">
    <name type="scientific">Corynespora cassiicola Philippines</name>
    <dbReference type="NCBI Taxonomy" id="1448308"/>
    <lineage>
        <taxon>Eukaryota</taxon>
        <taxon>Fungi</taxon>
        <taxon>Dikarya</taxon>
        <taxon>Ascomycota</taxon>
        <taxon>Pezizomycotina</taxon>
        <taxon>Dothideomycetes</taxon>
        <taxon>Pleosporomycetidae</taxon>
        <taxon>Pleosporales</taxon>
        <taxon>Corynesporascaceae</taxon>
        <taxon>Corynespora</taxon>
    </lineage>
</organism>
<keyword evidence="3" id="KW-1185">Reference proteome</keyword>
<dbReference type="AlphaFoldDB" id="A0A2T2P3C6"/>
<sequence length="156" mass="18295">MEPRYTFDNMSRMHQEPIKRTPPHTSKSPQHAGPPFRGTLYHHPTHQPPSHYQHEHEHHSKGRQFKATYVFPLQKTPHLPHFIPVISHLSSVYPTNPYNYSNAIPKKCKKETTKWLNHFEQMFVSYRKPNLFSLPLLPKKPQPSTPPKVTKPGGRR</sequence>
<reference evidence="2 3" key="1">
    <citation type="journal article" date="2018" name="Front. Microbiol.">
        <title>Genome-Wide Analysis of Corynespora cassiicola Leaf Fall Disease Putative Effectors.</title>
        <authorList>
            <person name="Lopez D."/>
            <person name="Ribeiro S."/>
            <person name="Label P."/>
            <person name="Fumanal B."/>
            <person name="Venisse J.S."/>
            <person name="Kohler A."/>
            <person name="de Oliveira R.R."/>
            <person name="Labutti K."/>
            <person name="Lipzen A."/>
            <person name="Lail K."/>
            <person name="Bauer D."/>
            <person name="Ohm R.A."/>
            <person name="Barry K.W."/>
            <person name="Spatafora J."/>
            <person name="Grigoriev I.V."/>
            <person name="Martin F.M."/>
            <person name="Pujade-Renaud V."/>
        </authorList>
    </citation>
    <scope>NUCLEOTIDE SEQUENCE [LARGE SCALE GENOMIC DNA]</scope>
    <source>
        <strain evidence="2 3">Philippines</strain>
    </source>
</reference>
<dbReference type="EMBL" id="KZ678130">
    <property type="protein sequence ID" value="PSN72200.1"/>
    <property type="molecule type" value="Genomic_DNA"/>
</dbReference>
<feature type="region of interest" description="Disordered" evidence="1">
    <location>
        <begin position="135"/>
        <end position="156"/>
    </location>
</feature>
<dbReference type="Proteomes" id="UP000240883">
    <property type="component" value="Unassembled WGS sequence"/>
</dbReference>
<protein>
    <submittedName>
        <fullName evidence="2">Uncharacterized protein</fullName>
    </submittedName>
</protein>
<evidence type="ECO:0000313" key="2">
    <source>
        <dbReference type="EMBL" id="PSN72200.1"/>
    </source>
</evidence>
<feature type="compositionally biased region" description="Basic and acidic residues" evidence="1">
    <location>
        <begin position="1"/>
        <end position="19"/>
    </location>
</feature>
<gene>
    <name evidence="2" type="ORF">BS50DRAFT_246145</name>
</gene>
<feature type="region of interest" description="Disordered" evidence="1">
    <location>
        <begin position="1"/>
        <end position="61"/>
    </location>
</feature>
<proteinExistence type="predicted"/>
<name>A0A2T2P3C6_CORCC</name>